<evidence type="ECO:0000256" key="1">
    <source>
        <dbReference type="SAM" id="Coils"/>
    </source>
</evidence>
<dbReference type="PIRSF" id="PIRSF021287">
    <property type="entry name" value="Biofilm_formation_YmcA"/>
    <property type="match status" value="1"/>
</dbReference>
<proteinExistence type="predicted"/>
<dbReference type="Proteomes" id="UP000051236">
    <property type="component" value="Unassembled WGS sequence"/>
</dbReference>
<comment type="caution">
    <text evidence="2">The sequence shown here is derived from an EMBL/GenBank/DDBJ whole genome shotgun (WGS) entry which is preliminary data.</text>
</comment>
<dbReference type="OrthoDB" id="2300319at2"/>
<dbReference type="InterPro" id="IPR010368">
    <property type="entry name" value="Com_YlbF"/>
</dbReference>
<dbReference type="EMBL" id="AZGA01000070">
    <property type="protein sequence ID" value="KRM32484.1"/>
    <property type="molecule type" value="Genomic_DNA"/>
</dbReference>
<keyword evidence="1" id="KW-0175">Coiled coil</keyword>
<reference evidence="2 3" key="1">
    <citation type="journal article" date="2015" name="Genome Announc.">
        <title>Expanding the biotechnology potential of lactobacilli through comparative genomics of 213 strains and associated genera.</title>
        <authorList>
            <person name="Sun Z."/>
            <person name="Harris H.M."/>
            <person name="McCann A."/>
            <person name="Guo C."/>
            <person name="Argimon S."/>
            <person name="Zhang W."/>
            <person name="Yang X."/>
            <person name="Jeffery I.B."/>
            <person name="Cooney J.C."/>
            <person name="Kagawa T.F."/>
            <person name="Liu W."/>
            <person name="Song Y."/>
            <person name="Salvetti E."/>
            <person name="Wrobel A."/>
            <person name="Rasinkangas P."/>
            <person name="Parkhill J."/>
            <person name="Rea M.C."/>
            <person name="O'Sullivan O."/>
            <person name="Ritari J."/>
            <person name="Douillard F.P."/>
            <person name="Paul Ross R."/>
            <person name="Yang R."/>
            <person name="Briner A.E."/>
            <person name="Felis G.E."/>
            <person name="de Vos W.M."/>
            <person name="Barrangou R."/>
            <person name="Klaenhammer T.R."/>
            <person name="Caufield P.W."/>
            <person name="Cui Y."/>
            <person name="Zhang H."/>
            <person name="O'Toole P.W."/>
        </authorList>
    </citation>
    <scope>NUCLEOTIDE SEQUENCE [LARGE SCALE GENOMIC DNA]</scope>
    <source>
        <strain evidence="2 3">DSM 18527</strain>
    </source>
</reference>
<dbReference type="InterPro" id="IPR016783">
    <property type="entry name" value="Biofilm_formation_YmcA"/>
</dbReference>
<evidence type="ECO:0000313" key="2">
    <source>
        <dbReference type="EMBL" id="KRM32484.1"/>
    </source>
</evidence>
<dbReference type="Pfam" id="PF06133">
    <property type="entry name" value="Com_YlbF"/>
    <property type="match status" value="1"/>
</dbReference>
<dbReference type="SUPFAM" id="SSF158622">
    <property type="entry name" value="YheA/YmcA-like"/>
    <property type="match status" value="1"/>
</dbReference>
<dbReference type="RefSeq" id="WP_035452751.1">
    <property type="nucleotide sequence ID" value="NZ_AZGA01000070.1"/>
</dbReference>
<evidence type="ECO:0008006" key="4">
    <source>
        <dbReference type="Google" id="ProtNLM"/>
    </source>
</evidence>
<gene>
    <name evidence="2" type="ORF">FC83_GL000349</name>
</gene>
<keyword evidence="3" id="KW-1185">Reference proteome</keyword>
<dbReference type="InterPro" id="IPR023378">
    <property type="entry name" value="YheA/YmcA-like_dom_sf"/>
</dbReference>
<evidence type="ECO:0000313" key="3">
    <source>
        <dbReference type="Proteomes" id="UP000051236"/>
    </source>
</evidence>
<dbReference type="eggNOG" id="COG4550">
    <property type="taxonomic scope" value="Bacteria"/>
</dbReference>
<dbReference type="STRING" id="1423734.FC83_GL000349"/>
<dbReference type="PATRIC" id="fig|1423734.3.peg.349"/>
<sequence length="129" mass="14710">MDEDLKTQLAQLEPAVRLALDKLNTAIAKESVIQDYQKIEAQVQQNQHLQQVQADLKKAQREIVTYKRIDKTKAAQVATENADRLKQTLEQDPLTLAYRQSLMDANDILTYITGQFETKLAAIMAKEDH</sequence>
<organism evidence="2 3">
    <name type="scientific">Agrilactobacillus composti DSM 18527 = JCM 14202</name>
    <dbReference type="NCBI Taxonomy" id="1423734"/>
    <lineage>
        <taxon>Bacteria</taxon>
        <taxon>Bacillati</taxon>
        <taxon>Bacillota</taxon>
        <taxon>Bacilli</taxon>
        <taxon>Lactobacillales</taxon>
        <taxon>Lactobacillaceae</taxon>
        <taxon>Agrilactobacillus</taxon>
    </lineage>
</organism>
<dbReference type="Gene3D" id="1.20.1500.10">
    <property type="entry name" value="YheA/YmcA-like"/>
    <property type="match status" value="1"/>
</dbReference>
<accession>X0PEC0</accession>
<protein>
    <recommendedName>
        <fullName evidence="4">Cell fate regulator YmcA, YheA/YmcA/DUF963 family (Controls sporulation, competence, biofilm development)</fullName>
    </recommendedName>
</protein>
<feature type="coiled-coil region" evidence="1">
    <location>
        <begin position="42"/>
        <end position="69"/>
    </location>
</feature>
<dbReference type="AlphaFoldDB" id="X0PEC0"/>
<name>X0PEC0_9LACO</name>